<evidence type="ECO:0000256" key="2">
    <source>
        <dbReference type="ARBA" id="ARBA00023002"/>
    </source>
</evidence>
<dbReference type="OrthoDB" id="7374166at2"/>
<dbReference type="Gene3D" id="3.90.1170.50">
    <property type="entry name" value="Aldehyde oxidase/xanthine dehydrogenase, a/b hammerhead"/>
    <property type="match status" value="1"/>
</dbReference>
<feature type="domain" description="Aldehyde oxidase/xanthine dehydrogenase a/b hammerhead" evidence="3">
    <location>
        <begin position="25"/>
        <end position="140"/>
    </location>
</feature>
<dbReference type="Pfam" id="PF01315">
    <property type="entry name" value="Ald_Xan_dh_C"/>
    <property type="match status" value="1"/>
</dbReference>
<protein>
    <submittedName>
        <fullName evidence="4">Oxidoreductase</fullName>
    </submittedName>
</protein>
<dbReference type="Gene3D" id="3.30.365.10">
    <property type="entry name" value="Aldehyde oxidase/xanthine dehydrogenase, molybdopterin binding domain"/>
    <property type="match status" value="4"/>
</dbReference>
<name>A0A2S6NCZ4_RHOGL</name>
<dbReference type="InterPro" id="IPR036856">
    <property type="entry name" value="Ald_Oxase/Xan_DH_a/b_sf"/>
</dbReference>
<dbReference type="GO" id="GO:0005506">
    <property type="term" value="F:iron ion binding"/>
    <property type="evidence" value="ECO:0007669"/>
    <property type="project" value="InterPro"/>
</dbReference>
<dbReference type="PANTHER" id="PTHR11908">
    <property type="entry name" value="XANTHINE DEHYDROGENASE"/>
    <property type="match status" value="1"/>
</dbReference>
<dbReference type="InterPro" id="IPR008274">
    <property type="entry name" value="AldOxase/xan_DH_MoCoBD1"/>
</dbReference>
<sequence length="756" mass="79477">MNYIDTSLKVVGTRPIRPDGVDKVTGRAVFAADTRAAGMLWGKVLRSPHAHARIVSIDTSKAEALAGVHAVVTAADFPEIVSEEAFVGEGPMNFRDLSMNCMARGKALYEGHALAAVAATTQEIADRALALIDVQYDVLPHVIDVEAAMADDAPVLHDDLFTAGVDPAPTKPSNVAKVVTFRKGDAEAGFAEADVIVEGRYTTQPVHQAYIEPHACMATYAPDGQVSIHSSSQGHFMVRAYTAKLLGLNLSNIRVNPAEIGGGFGGKTLVYLEPVAVALSRKCGRTVKMQMTREEVFRASGPTSGAAMEIKIGAKKDGTIVAAKQILKYQAGAFPGSPIGPGCMCGFAMYDLPNVDVVGYDVVSNRPKVAAYRAPGAPITSFAVECALDDLALKLDLDPLTLREKNAAKNGTKTHYGPTHHNIGFTAVLDAVKAHPHWKSPVKEGQGRGLACGFWFNIGGESSAQVHVNEDGTVTAATGSPDIGGSRASIGMMVAEVLGVPPTTVRTIVADTASIGFTFLTGGSRVTFATGMAATQAAEKVVEDLKRRAAQTWEIPVEAVEWKDGKAYPAGSNAGAFEPLDLATLALKSPRTGGPIIAEVSVNAQGAGPGFGAHICDVSVDRETGQVTIERYTAVQDVGKAIHPSYVEGQIQGGAAQGIGWALNEEYIYNDKGQMENPGFLDYRVPVASDVPMIEAVLVEVPNPRHPFGARGVGEVPIIPPMAAIGNAIRRAAGVRMHDLPMSPPKLRAALDAASG</sequence>
<dbReference type="InterPro" id="IPR016208">
    <property type="entry name" value="Ald_Oxase/xanthine_DH-like"/>
</dbReference>
<evidence type="ECO:0000313" key="5">
    <source>
        <dbReference type="Proteomes" id="UP000239724"/>
    </source>
</evidence>
<keyword evidence="1" id="KW-0500">Molybdenum</keyword>
<evidence type="ECO:0000259" key="3">
    <source>
        <dbReference type="SMART" id="SM01008"/>
    </source>
</evidence>
<keyword evidence="5" id="KW-1185">Reference proteome</keyword>
<dbReference type="InterPro" id="IPR000674">
    <property type="entry name" value="Ald_Oxase/Xan_DH_a/b"/>
</dbReference>
<accession>A0A2S6NCZ4</accession>
<keyword evidence="2" id="KW-0560">Oxidoreductase</keyword>
<dbReference type="SMART" id="SM01008">
    <property type="entry name" value="Ald_Xan_dh_C"/>
    <property type="match status" value="1"/>
</dbReference>
<dbReference type="GO" id="GO:0016491">
    <property type="term" value="F:oxidoreductase activity"/>
    <property type="evidence" value="ECO:0007669"/>
    <property type="project" value="UniProtKB-KW"/>
</dbReference>
<dbReference type="AlphaFoldDB" id="A0A2S6NCZ4"/>
<dbReference type="Pfam" id="PF20256">
    <property type="entry name" value="MoCoBD_2"/>
    <property type="match status" value="1"/>
</dbReference>
<evidence type="ECO:0000313" key="4">
    <source>
        <dbReference type="EMBL" id="PPQ32482.1"/>
    </source>
</evidence>
<dbReference type="PANTHER" id="PTHR11908:SF132">
    <property type="entry name" value="ALDEHYDE OXIDASE 1-RELATED"/>
    <property type="match status" value="1"/>
</dbReference>
<gene>
    <name evidence="4" type="ORF">CCS01_15660</name>
</gene>
<dbReference type="InterPro" id="IPR037165">
    <property type="entry name" value="AldOxase/xan_DH_Mopterin-bd_sf"/>
</dbReference>
<reference evidence="4 5" key="1">
    <citation type="journal article" date="2018" name="Arch. Microbiol.">
        <title>New insights into the metabolic potential of the phototrophic purple bacterium Rhodopila globiformis DSM 161(T) from its draft genome sequence and evidence for a vanadium-dependent nitrogenase.</title>
        <authorList>
            <person name="Imhoff J.F."/>
            <person name="Rahn T."/>
            <person name="Kunzel S."/>
            <person name="Neulinger S.C."/>
        </authorList>
    </citation>
    <scope>NUCLEOTIDE SEQUENCE [LARGE SCALE GENOMIC DNA]</scope>
    <source>
        <strain evidence="4 5">DSM 161</strain>
    </source>
</reference>
<evidence type="ECO:0000256" key="1">
    <source>
        <dbReference type="ARBA" id="ARBA00022505"/>
    </source>
</evidence>
<dbReference type="SUPFAM" id="SSF56003">
    <property type="entry name" value="Molybdenum cofactor-binding domain"/>
    <property type="match status" value="1"/>
</dbReference>
<proteinExistence type="predicted"/>
<organism evidence="4 5">
    <name type="scientific">Rhodopila globiformis</name>
    <name type="common">Rhodopseudomonas globiformis</name>
    <dbReference type="NCBI Taxonomy" id="1071"/>
    <lineage>
        <taxon>Bacteria</taxon>
        <taxon>Pseudomonadati</taxon>
        <taxon>Pseudomonadota</taxon>
        <taxon>Alphaproteobacteria</taxon>
        <taxon>Acetobacterales</taxon>
        <taxon>Acetobacteraceae</taxon>
        <taxon>Rhodopila</taxon>
    </lineage>
</organism>
<dbReference type="RefSeq" id="WP_104519771.1">
    <property type="nucleotide sequence ID" value="NZ_NHRY01000167.1"/>
</dbReference>
<dbReference type="SUPFAM" id="SSF54665">
    <property type="entry name" value="CO dehydrogenase molybdoprotein N-domain-like"/>
    <property type="match status" value="1"/>
</dbReference>
<dbReference type="Proteomes" id="UP000239724">
    <property type="component" value="Unassembled WGS sequence"/>
</dbReference>
<comment type="caution">
    <text evidence="4">The sequence shown here is derived from an EMBL/GenBank/DDBJ whole genome shotgun (WGS) entry which is preliminary data.</text>
</comment>
<dbReference type="Pfam" id="PF02738">
    <property type="entry name" value="MoCoBD_1"/>
    <property type="match status" value="1"/>
</dbReference>
<dbReference type="InterPro" id="IPR046867">
    <property type="entry name" value="AldOxase/xan_DH_MoCoBD2"/>
</dbReference>
<dbReference type="EMBL" id="NHRY01000167">
    <property type="protein sequence ID" value="PPQ32482.1"/>
    <property type="molecule type" value="Genomic_DNA"/>
</dbReference>